<dbReference type="InterPro" id="IPR016181">
    <property type="entry name" value="Acyl_CoA_acyltransferase"/>
</dbReference>
<dbReference type="PROSITE" id="PS51186">
    <property type="entry name" value="GNAT"/>
    <property type="match status" value="1"/>
</dbReference>
<keyword evidence="3" id="KW-1185">Reference proteome</keyword>
<dbReference type="EMBL" id="NGJU01000001">
    <property type="protein sequence ID" value="RST97798.1"/>
    <property type="molecule type" value="Genomic_DNA"/>
</dbReference>
<protein>
    <recommendedName>
        <fullName evidence="1">N-acetyltransferase domain-containing protein</fullName>
    </recommendedName>
</protein>
<dbReference type="Proteomes" id="UP000287239">
    <property type="component" value="Unassembled WGS sequence"/>
</dbReference>
<dbReference type="SUPFAM" id="SSF55729">
    <property type="entry name" value="Acyl-CoA N-acyltransferases (Nat)"/>
    <property type="match status" value="1"/>
</dbReference>
<reference evidence="2 3" key="1">
    <citation type="submission" date="2017-05" db="EMBL/GenBank/DDBJ databases">
        <title>Vagococcus spp. assemblies.</title>
        <authorList>
            <person name="Gulvik C.A."/>
        </authorList>
    </citation>
    <scope>NUCLEOTIDE SEQUENCE [LARGE SCALE GENOMIC DNA]</scope>
    <source>
        <strain evidence="2 3">NCFB 2777</strain>
    </source>
</reference>
<dbReference type="Pfam" id="PF00583">
    <property type="entry name" value="Acetyltransf_1"/>
    <property type="match status" value="1"/>
</dbReference>
<dbReference type="RefSeq" id="WP_126777919.1">
    <property type="nucleotide sequence ID" value="NZ_NGJU01000001.1"/>
</dbReference>
<name>A0A429ZVP5_9ENTE</name>
<dbReference type="CDD" id="cd04301">
    <property type="entry name" value="NAT_SF"/>
    <property type="match status" value="1"/>
</dbReference>
<evidence type="ECO:0000313" key="2">
    <source>
        <dbReference type="EMBL" id="RST97798.1"/>
    </source>
</evidence>
<dbReference type="AlphaFoldDB" id="A0A429ZVP5"/>
<dbReference type="InterPro" id="IPR000182">
    <property type="entry name" value="GNAT_dom"/>
</dbReference>
<dbReference type="GeneID" id="98566823"/>
<gene>
    <name evidence="2" type="ORF">CBF35_00455</name>
</gene>
<accession>A0A429ZVP5</accession>
<dbReference type="Gene3D" id="3.40.630.30">
    <property type="match status" value="1"/>
</dbReference>
<sequence length="189" mass="22323">MLKIEKIAELSQVELELLYIGFQQKWEKLLKKKTFQEFCRLYQSTDSRERYYRIMEAGELAGVFGISGFFSRKKQVKGHKKQVSDWRWYFGKELLNDSVARNECYLSFLVIGNAFQGQGIGKACLQFIEEQSREKAEIKCVTLFVSTSNQRAIALYKRAGFEVDRKVSSLLTKYFVDEKSWYKMKKRLR</sequence>
<dbReference type="OrthoDB" id="9773249at2"/>
<evidence type="ECO:0000259" key="1">
    <source>
        <dbReference type="PROSITE" id="PS51186"/>
    </source>
</evidence>
<evidence type="ECO:0000313" key="3">
    <source>
        <dbReference type="Proteomes" id="UP000287239"/>
    </source>
</evidence>
<proteinExistence type="predicted"/>
<feature type="domain" description="N-acetyltransferase" evidence="1">
    <location>
        <begin position="5"/>
        <end position="189"/>
    </location>
</feature>
<dbReference type="GO" id="GO:0016747">
    <property type="term" value="F:acyltransferase activity, transferring groups other than amino-acyl groups"/>
    <property type="evidence" value="ECO:0007669"/>
    <property type="project" value="InterPro"/>
</dbReference>
<comment type="caution">
    <text evidence="2">The sequence shown here is derived from an EMBL/GenBank/DDBJ whole genome shotgun (WGS) entry which is preliminary data.</text>
</comment>
<organism evidence="2 3">
    <name type="scientific">Vagococcus salmoninarum</name>
    <dbReference type="NCBI Taxonomy" id="2739"/>
    <lineage>
        <taxon>Bacteria</taxon>
        <taxon>Bacillati</taxon>
        <taxon>Bacillota</taxon>
        <taxon>Bacilli</taxon>
        <taxon>Lactobacillales</taxon>
        <taxon>Enterococcaceae</taxon>
        <taxon>Vagococcus</taxon>
    </lineage>
</organism>